<sequence length="215" mass="24717">MMWIILLKVAYGFKDIVSAGHSWPGRFGTVHTYDYRRCMQLWDSWAIIVKGNHFWCYFCVYSGKRISAPERNSYCHYCNRMIPGNKYLHHVDKCRTISESAKYLPIGEPSISPPPLPSQASEDQTFTAEKDVRPKTKNINRFPLLPENSTKQAPSGTNKTMDLHLKSEHKPWVTSTTEDEAAYDILRRCSQCGILLPLPTLDRHQGDVDLPKICR</sequence>
<dbReference type="EMBL" id="JACASE010000006">
    <property type="protein sequence ID" value="KAF6459772.1"/>
    <property type="molecule type" value="Genomic_DNA"/>
</dbReference>
<feature type="signal peptide" evidence="2">
    <location>
        <begin position="1"/>
        <end position="19"/>
    </location>
</feature>
<dbReference type="PANTHER" id="PTHR16295:SF17">
    <property type="entry name" value="XIAP-ASSOCIATED FACTOR 1"/>
    <property type="match status" value="1"/>
</dbReference>
<dbReference type="Pfam" id="PF18608">
    <property type="entry name" value="XAF1_C"/>
    <property type="match status" value="1"/>
</dbReference>
<feature type="domain" description="XIAP-associated factor 1 C-terminal" evidence="3">
    <location>
        <begin position="171"/>
        <end position="205"/>
    </location>
</feature>
<comment type="caution">
    <text evidence="4">The sequence shown here is derived from an EMBL/GenBank/DDBJ whole genome shotgun (WGS) entry which is preliminary data.</text>
</comment>
<evidence type="ECO:0000256" key="2">
    <source>
        <dbReference type="SAM" id="SignalP"/>
    </source>
</evidence>
<dbReference type="PANTHER" id="PTHR16295">
    <property type="entry name" value="TRAF-TYPE ZINC FINGER PROTEIN-RELATED"/>
    <property type="match status" value="1"/>
</dbReference>
<evidence type="ECO:0000313" key="4">
    <source>
        <dbReference type="EMBL" id="KAF6459772.1"/>
    </source>
</evidence>
<proteinExistence type="predicted"/>
<dbReference type="AlphaFoldDB" id="A0A7J8GJR7"/>
<feature type="compositionally biased region" description="Polar residues" evidence="1">
    <location>
        <begin position="147"/>
        <end position="160"/>
    </location>
</feature>
<evidence type="ECO:0000313" key="5">
    <source>
        <dbReference type="Proteomes" id="UP000593571"/>
    </source>
</evidence>
<evidence type="ECO:0000259" key="3">
    <source>
        <dbReference type="Pfam" id="PF18608"/>
    </source>
</evidence>
<dbReference type="InterPro" id="IPR051986">
    <property type="entry name" value="Innate_Immune_Apopt_Reg"/>
</dbReference>
<dbReference type="GO" id="GO:0006915">
    <property type="term" value="P:apoptotic process"/>
    <property type="evidence" value="ECO:0007669"/>
    <property type="project" value="InterPro"/>
</dbReference>
<keyword evidence="2" id="KW-0732">Signal</keyword>
<gene>
    <name evidence="4" type="ORF">HJG63_020723</name>
</gene>
<dbReference type="InterPro" id="IPR041386">
    <property type="entry name" value="XAF1_C"/>
</dbReference>
<organism evidence="4 5">
    <name type="scientific">Rousettus aegyptiacus</name>
    <name type="common">Egyptian fruit bat</name>
    <name type="synonym">Pteropus aegyptiacus</name>
    <dbReference type="NCBI Taxonomy" id="9407"/>
    <lineage>
        <taxon>Eukaryota</taxon>
        <taxon>Metazoa</taxon>
        <taxon>Chordata</taxon>
        <taxon>Craniata</taxon>
        <taxon>Vertebrata</taxon>
        <taxon>Euteleostomi</taxon>
        <taxon>Mammalia</taxon>
        <taxon>Eutheria</taxon>
        <taxon>Laurasiatheria</taxon>
        <taxon>Chiroptera</taxon>
        <taxon>Yinpterochiroptera</taxon>
        <taxon>Pteropodoidea</taxon>
        <taxon>Pteropodidae</taxon>
        <taxon>Rousettinae</taxon>
        <taxon>Rousettus</taxon>
    </lineage>
</organism>
<dbReference type="Proteomes" id="UP000593571">
    <property type="component" value="Unassembled WGS sequence"/>
</dbReference>
<dbReference type="InterPro" id="IPR031220">
    <property type="entry name" value="XAF1_C_sf"/>
</dbReference>
<accession>A0A7J8GJR7</accession>
<feature type="compositionally biased region" description="Polar residues" evidence="1">
    <location>
        <begin position="118"/>
        <end position="127"/>
    </location>
</feature>
<reference evidence="4 5" key="1">
    <citation type="journal article" date="2020" name="Nature">
        <title>Six reference-quality genomes reveal evolution of bat adaptations.</title>
        <authorList>
            <person name="Jebb D."/>
            <person name="Huang Z."/>
            <person name="Pippel M."/>
            <person name="Hughes G.M."/>
            <person name="Lavrichenko K."/>
            <person name="Devanna P."/>
            <person name="Winkler S."/>
            <person name="Jermiin L.S."/>
            <person name="Skirmuntt E.C."/>
            <person name="Katzourakis A."/>
            <person name="Burkitt-Gray L."/>
            <person name="Ray D.A."/>
            <person name="Sullivan K.A.M."/>
            <person name="Roscito J.G."/>
            <person name="Kirilenko B.M."/>
            <person name="Davalos L.M."/>
            <person name="Corthals A.P."/>
            <person name="Power M.L."/>
            <person name="Jones G."/>
            <person name="Ransome R.D."/>
            <person name="Dechmann D.K.N."/>
            <person name="Locatelli A.G."/>
            <person name="Puechmaille S.J."/>
            <person name="Fedrigo O."/>
            <person name="Jarvis E.D."/>
            <person name="Hiller M."/>
            <person name="Vernes S.C."/>
            <person name="Myers E.W."/>
            <person name="Teeling E.C."/>
        </authorList>
    </citation>
    <scope>NUCLEOTIDE SEQUENCE [LARGE SCALE GENOMIC DNA]</scope>
    <source>
        <strain evidence="4">MRouAeg1</strain>
        <tissue evidence="4">Muscle</tissue>
    </source>
</reference>
<protein>
    <submittedName>
        <fullName evidence="4">XIAP associated factor 1</fullName>
    </submittedName>
</protein>
<dbReference type="Gene3D" id="6.10.250.1730">
    <property type="match status" value="1"/>
</dbReference>
<evidence type="ECO:0000256" key="1">
    <source>
        <dbReference type="SAM" id="MobiDB-lite"/>
    </source>
</evidence>
<feature type="region of interest" description="Disordered" evidence="1">
    <location>
        <begin position="112"/>
        <end position="161"/>
    </location>
</feature>
<keyword evidence="5" id="KW-1185">Reference proteome</keyword>
<name>A0A7J8GJR7_ROUAE</name>
<dbReference type="GO" id="GO:0005739">
    <property type="term" value="C:mitochondrion"/>
    <property type="evidence" value="ECO:0007669"/>
    <property type="project" value="TreeGrafter"/>
</dbReference>
<feature type="chain" id="PRO_5029704843" evidence="2">
    <location>
        <begin position="20"/>
        <end position="215"/>
    </location>
</feature>